<dbReference type="SUPFAM" id="SSF48452">
    <property type="entry name" value="TPR-like"/>
    <property type="match status" value="1"/>
</dbReference>
<evidence type="ECO:0000313" key="1">
    <source>
        <dbReference type="EMBL" id="SOC34859.1"/>
    </source>
</evidence>
<dbReference type="EMBL" id="OBQD01000001">
    <property type="protein sequence ID" value="SOC34859.1"/>
    <property type="molecule type" value="Genomic_DNA"/>
</dbReference>
<proteinExistence type="predicted"/>
<dbReference type="InterPro" id="IPR011990">
    <property type="entry name" value="TPR-like_helical_dom_sf"/>
</dbReference>
<evidence type="ECO:0008006" key="3">
    <source>
        <dbReference type="Google" id="ProtNLM"/>
    </source>
</evidence>
<organism evidence="1 2">
    <name type="scientific">Rhizobium subbaraonis</name>
    <dbReference type="NCBI Taxonomy" id="908946"/>
    <lineage>
        <taxon>Bacteria</taxon>
        <taxon>Pseudomonadati</taxon>
        <taxon>Pseudomonadota</taxon>
        <taxon>Alphaproteobacteria</taxon>
        <taxon>Hyphomicrobiales</taxon>
        <taxon>Rhizobiaceae</taxon>
        <taxon>Rhizobium/Agrobacterium group</taxon>
        <taxon>Rhizobium</taxon>
    </lineage>
</organism>
<evidence type="ECO:0000313" key="2">
    <source>
        <dbReference type="Proteomes" id="UP000219167"/>
    </source>
</evidence>
<dbReference type="AlphaFoldDB" id="A0A285TZ58"/>
<dbReference type="InterPro" id="IPR036390">
    <property type="entry name" value="WH_DNA-bd_sf"/>
</dbReference>
<sequence>MDSLITAAARALATGDPLSALKRVALRDDAPALALRGIAMAQLGDFVRARALLKSAARAFGTREAVAKARCVVAQSEIALVSRELGWPPAALAAARATLEAHGDPVNAAHARILEVRRLLLVGRLDEAERFLEGLEPALLPPATRAACALVVAGIMVRRLRTQEAAVSFEEAKLAAHAAGIPALSAEIANAARILTAPAARLISAGQERLLRLDEVETLFASGALVIDACRHVVRRGGTLVPLASRPVLFSLVRALAEVWPNDERRSVLIARAFRGKHADESHRARLRVEIGRLRQELTGLADVQATKRGFALTPSGREDVVVIAPPLEDRDSAVLALLADGEAWSSSALSIALGASPRTVQRALEHLERAGRVQFFGKGRARRWLTVPVAGFPTVLLLPGPLPGG</sequence>
<dbReference type="OrthoDB" id="9812210at2"/>
<keyword evidence="2" id="KW-1185">Reference proteome</keyword>
<dbReference type="Proteomes" id="UP000219167">
    <property type="component" value="Unassembled WGS sequence"/>
</dbReference>
<accession>A0A285TZ58</accession>
<name>A0A285TZ58_9HYPH</name>
<reference evidence="1 2" key="1">
    <citation type="submission" date="2017-08" db="EMBL/GenBank/DDBJ databases">
        <authorList>
            <person name="de Groot N.N."/>
        </authorList>
    </citation>
    <scope>NUCLEOTIDE SEQUENCE [LARGE SCALE GENOMIC DNA]</scope>
    <source>
        <strain evidence="1 2">JC85</strain>
    </source>
</reference>
<gene>
    <name evidence="1" type="ORF">SAMN05892877_10164</name>
</gene>
<dbReference type="RefSeq" id="WP_097135317.1">
    <property type="nucleotide sequence ID" value="NZ_OBQD01000001.1"/>
</dbReference>
<protein>
    <recommendedName>
        <fullName evidence="3">Helix-turn-helix domain-containing protein</fullName>
    </recommendedName>
</protein>
<dbReference type="SUPFAM" id="SSF46785">
    <property type="entry name" value="Winged helix' DNA-binding domain"/>
    <property type="match status" value="1"/>
</dbReference>